<dbReference type="GO" id="GO:0016020">
    <property type="term" value="C:membrane"/>
    <property type="evidence" value="ECO:0007669"/>
    <property type="project" value="UniProtKB-SubCell"/>
</dbReference>
<evidence type="ECO:0000256" key="3">
    <source>
        <dbReference type="ARBA" id="ARBA00022692"/>
    </source>
</evidence>
<dbReference type="PANTHER" id="PTHR31113:SF32">
    <property type="entry name" value="UPF0496 PLANT-LIKE PROTEIN"/>
    <property type="match status" value="1"/>
</dbReference>
<comment type="caution">
    <text evidence="7">The sequence shown here is derived from an EMBL/GenBank/DDBJ whole genome shotgun (WGS) entry which is preliminary data.</text>
</comment>
<keyword evidence="5 6" id="KW-0472">Membrane</keyword>
<dbReference type="AlphaFoldDB" id="A0A328DM60"/>
<dbReference type="PANTHER" id="PTHR31113">
    <property type="entry name" value="UPF0496 PROTEIN 3-RELATED"/>
    <property type="match status" value="1"/>
</dbReference>
<accession>A0A328DM60</accession>
<evidence type="ECO:0000256" key="5">
    <source>
        <dbReference type="ARBA" id="ARBA00023136"/>
    </source>
</evidence>
<comment type="similarity">
    <text evidence="2">Belongs to the UPF0496 family.</text>
</comment>
<evidence type="ECO:0000256" key="1">
    <source>
        <dbReference type="ARBA" id="ARBA00004370"/>
    </source>
</evidence>
<sequence length="400" mass="44901">MGNMFVKGPPPVDSPAERFDISADLVSYLSACERDPDFRAFDSTLRDRTTRAIHSVAANLDGRTLSLDCLREVTVCFHDMNHQVVNFILESKRDVWKDPDLLDLVKEYLDNSRHTMSFCTALESSLHRVHYSHSILKFALQKFQEETTQIQTFGSDPTRSYPMTLEQLKLFKDAGNPFTEKFFSQFLVIYTKQESMLRKLREKKRRLDKRLQRRKCWRRISNAIFASVFVSALICSVVAAAVTAPPVVAALAAASSVPLGSVGKWINNLWKKYEGEVRRERDVVSAMGAWSEYVVVQDLHNINALVDRFTVGIEGLMHAADFAGGGGGREAVEMAVEDIRRNVEGFMEIAEVLNVHADECKKHIRMGRAVILQKINEQPAAAVTSSSSSSSPSPSCLFFG</sequence>
<evidence type="ECO:0000256" key="2">
    <source>
        <dbReference type="ARBA" id="ARBA00009074"/>
    </source>
</evidence>
<evidence type="ECO:0000313" key="8">
    <source>
        <dbReference type="Proteomes" id="UP000249390"/>
    </source>
</evidence>
<evidence type="ECO:0000313" key="7">
    <source>
        <dbReference type="EMBL" id="RAL46757.1"/>
    </source>
</evidence>
<evidence type="ECO:0000256" key="6">
    <source>
        <dbReference type="SAM" id="Phobius"/>
    </source>
</evidence>
<reference evidence="7 8" key="1">
    <citation type="submission" date="2018-06" db="EMBL/GenBank/DDBJ databases">
        <title>The Genome of Cuscuta australis (Dodder) Provides Insight into the Evolution of Plant Parasitism.</title>
        <authorList>
            <person name="Liu H."/>
        </authorList>
    </citation>
    <scope>NUCLEOTIDE SEQUENCE [LARGE SCALE GENOMIC DNA]</scope>
    <source>
        <strain evidence="8">cv. Yunnan</strain>
        <tissue evidence="7">Vines</tissue>
    </source>
</reference>
<keyword evidence="8" id="KW-1185">Reference proteome</keyword>
<dbReference type="EMBL" id="NQVE01000122">
    <property type="protein sequence ID" value="RAL46757.1"/>
    <property type="molecule type" value="Genomic_DNA"/>
</dbReference>
<name>A0A328DM60_9ASTE</name>
<organism evidence="7 8">
    <name type="scientific">Cuscuta australis</name>
    <dbReference type="NCBI Taxonomy" id="267555"/>
    <lineage>
        <taxon>Eukaryota</taxon>
        <taxon>Viridiplantae</taxon>
        <taxon>Streptophyta</taxon>
        <taxon>Embryophyta</taxon>
        <taxon>Tracheophyta</taxon>
        <taxon>Spermatophyta</taxon>
        <taxon>Magnoliopsida</taxon>
        <taxon>eudicotyledons</taxon>
        <taxon>Gunneridae</taxon>
        <taxon>Pentapetalae</taxon>
        <taxon>asterids</taxon>
        <taxon>lamiids</taxon>
        <taxon>Solanales</taxon>
        <taxon>Convolvulaceae</taxon>
        <taxon>Cuscuteae</taxon>
        <taxon>Cuscuta</taxon>
        <taxon>Cuscuta subgen. Grammica</taxon>
        <taxon>Cuscuta sect. Cleistogrammica</taxon>
    </lineage>
</organism>
<feature type="transmembrane region" description="Helical" evidence="6">
    <location>
        <begin position="247"/>
        <end position="266"/>
    </location>
</feature>
<keyword evidence="3 6" id="KW-0812">Transmembrane</keyword>
<protein>
    <submittedName>
        <fullName evidence="7">Uncharacterized protein</fullName>
    </submittedName>
</protein>
<feature type="transmembrane region" description="Helical" evidence="6">
    <location>
        <begin position="220"/>
        <end position="241"/>
    </location>
</feature>
<dbReference type="InterPro" id="IPR007749">
    <property type="entry name" value="DUF677"/>
</dbReference>
<dbReference type="Pfam" id="PF05055">
    <property type="entry name" value="DUF677"/>
    <property type="match status" value="1"/>
</dbReference>
<gene>
    <name evidence="7" type="ORF">DM860_005036</name>
</gene>
<evidence type="ECO:0000256" key="4">
    <source>
        <dbReference type="ARBA" id="ARBA00022989"/>
    </source>
</evidence>
<dbReference type="Proteomes" id="UP000249390">
    <property type="component" value="Unassembled WGS sequence"/>
</dbReference>
<proteinExistence type="inferred from homology"/>
<comment type="subcellular location">
    <subcellularLocation>
        <location evidence="1">Membrane</location>
    </subcellularLocation>
</comment>
<keyword evidence="4 6" id="KW-1133">Transmembrane helix</keyword>